<dbReference type="AlphaFoldDB" id="A0AAV2PGX9"/>
<keyword evidence="4" id="KW-1185">Reference proteome</keyword>
<gene>
    <name evidence="3" type="ORF">MNOR_LOCUS52</name>
</gene>
<evidence type="ECO:0000256" key="1">
    <source>
        <dbReference type="SAM" id="Coils"/>
    </source>
</evidence>
<dbReference type="EMBL" id="CAXKWB010000010">
    <property type="protein sequence ID" value="CAL4058608.1"/>
    <property type="molecule type" value="Genomic_DNA"/>
</dbReference>
<evidence type="ECO:0000256" key="2">
    <source>
        <dbReference type="SAM" id="MobiDB-lite"/>
    </source>
</evidence>
<evidence type="ECO:0000313" key="3">
    <source>
        <dbReference type="EMBL" id="CAL4058608.1"/>
    </source>
</evidence>
<feature type="coiled-coil region" evidence="1">
    <location>
        <begin position="257"/>
        <end position="291"/>
    </location>
</feature>
<feature type="region of interest" description="Disordered" evidence="2">
    <location>
        <begin position="104"/>
        <end position="146"/>
    </location>
</feature>
<reference evidence="3 4" key="1">
    <citation type="submission" date="2024-05" db="EMBL/GenBank/DDBJ databases">
        <authorList>
            <person name="Wallberg A."/>
        </authorList>
    </citation>
    <scope>NUCLEOTIDE SEQUENCE [LARGE SCALE GENOMIC DNA]</scope>
</reference>
<comment type="caution">
    <text evidence="3">The sequence shown here is derived from an EMBL/GenBank/DDBJ whole genome shotgun (WGS) entry which is preliminary data.</text>
</comment>
<sequence>GLAGQSPEPPCLIHEPNLTYPNPTPKSHMGMGEDHGELGRDLMILAARLQESLADPQAQEPLLIDTIEKLRLLDTSLSGLQDRVVHLTEENRDLHDALQVLSDAHETRTEASGTESELVHRKTPSSLHSDLSDSESDSPEHSHQHRTKIAMLENTSSFQESGIFDDTSSEHEVVSSSTQTDMLLLLDGISKENLLHEGTGVQDEVNLQTAVARLAIIKSAVQDRDLKNMRISDLQESDEYLKNTLESEHITLSKYEYDSIVENERSLQQELEHLKCDKEQLAHDYETLKDQFRIYSQSQTTVAEQDLRGQMRFMSQQLECSERYRVEVFEEKCELEEAE</sequence>
<evidence type="ECO:0000313" key="4">
    <source>
        <dbReference type="Proteomes" id="UP001497623"/>
    </source>
</evidence>
<keyword evidence="1" id="KW-0175">Coiled coil</keyword>
<feature type="non-terminal residue" evidence="3">
    <location>
        <position position="339"/>
    </location>
</feature>
<name>A0AAV2PGX9_MEGNR</name>
<protein>
    <recommendedName>
        <fullName evidence="5">MYOME</fullName>
    </recommendedName>
</protein>
<feature type="non-terminal residue" evidence="3">
    <location>
        <position position="1"/>
    </location>
</feature>
<organism evidence="3 4">
    <name type="scientific">Meganyctiphanes norvegica</name>
    <name type="common">Northern krill</name>
    <name type="synonym">Thysanopoda norvegica</name>
    <dbReference type="NCBI Taxonomy" id="48144"/>
    <lineage>
        <taxon>Eukaryota</taxon>
        <taxon>Metazoa</taxon>
        <taxon>Ecdysozoa</taxon>
        <taxon>Arthropoda</taxon>
        <taxon>Crustacea</taxon>
        <taxon>Multicrustacea</taxon>
        <taxon>Malacostraca</taxon>
        <taxon>Eumalacostraca</taxon>
        <taxon>Eucarida</taxon>
        <taxon>Euphausiacea</taxon>
        <taxon>Euphausiidae</taxon>
        <taxon>Meganyctiphanes</taxon>
    </lineage>
</organism>
<evidence type="ECO:0008006" key="5">
    <source>
        <dbReference type="Google" id="ProtNLM"/>
    </source>
</evidence>
<accession>A0AAV2PGX9</accession>
<dbReference type="Proteomes" id="UP001497623">
    <property type="component" value="Unassembled WGS sequence"/>
</dbReference>
<proteinExistence type="predicted"/>